<evidence type="ECO:0000256" key="6">
    <source>
        <dbReference type="ARBA" id="ARBA00023098"/>
    </source>
</evidence>
<keyword evidence="4 10" id="KW-0812">Transmembrane</keyword>
<dbReference type="PANTHER" id="PTHR30309:SF0">
    <property type="entry name" value="GLYCEROL-3-PHOSPHATE ACYLTRANSFERASE-RELATED"/>
    <property type="match status" value="1"/>
</dbReference>
<organism evidence="11 12">
    <name type="scientific">Zhenhengia yiwuensis</name>
    <dbReference type="NCBI Taxonomy" id="2763666"/>
    <lineage>
        <taxon>Bacteria</taxon>
        <taxon>Bacillati</taxon>
        <taxon>Bacillota</taxon>
        <taxon>Clostridia</taxon>
        <taxon>Lachnospirales</taxon>
        <taxon>Lachnospiraceae</taxon>
        <taxon>Zhenhengia</taxon>
    </lineage>
</organism>
<keyword evidence="2" id="KW-0444">Lipid biosynthesis</keyword>
<keyword evidence="9" id="KW-1208">Phospholipid metabolism</keyword>
<keyword evidence="5 10" id="KW-1133">Transmembrane helix</keyword>
<dbReference type="EMBL" id="JACRSY010000003">
    <property type="protein sequence ID" value="MBC8578482.1"/>
    <property type="molecule type" value="Genomic_DNA"/>
</dbReference>
<dbReference type="GO" id="GO:0005886">
    <property type="term" value="C:plasma membrane"/>
    <property type="evidence" value="ECO:0007669"/>
    <property type="project" value="InterPro"/>
</dbReference>
<evidence type="ECO:0000313" key="12">
    <source>
        <dbReference type="Proteomes" id="UP000655830"/>
    </source>
</evidence>
<evidence type="ECO:0000256" key="8">
    <source>
        <dbReference type="ARBA" id="ARBA00023209"/>
    </source>
</evidence>
<feature type="transmembrane region" description="Helical" evidence="10">
    <location>
        <begin position="6"/>
        <end position="28"/>
    </location>
</feature>
<gene>
    <name evidence="11" type="ORF">H8718_02900</name>
</gene>
<dbReference type="InterPro" id="IPR003811">
    <property type="entry name" value="G3P_acylTferase_PlsY"/>
</dbReference>
<evidence type="ECO:0000256" key="5">
    <source>
        <dbReference type="ARBA" id="ARBA00022989"/>
    </source>
</evidence>
<dbReference type="PANTHER" id="PTHR30309">
    <property type="entry name" value="INNER MEMBRANE PROTEIN YGIH"/>
    <property type="match status" value="1"/>
</dbReference>
<keyword evidence="6" id="KW-0443">Lipid metabolism</keyword>
<evidence type="ECO:0000256" key="10">
    <source>
        <dbReference type="SAM" id="Phobius"/>
    </source>
</evidence>
<keyword evidence="8" id="KW-0594">Phospholipid biosynthesis</keyword>
<keyword evidence="3" id="KW-0808">Transferase</keyword>
<protein>
    <submittedName>
        <fullName evidence="11">Glycerol-3-phosphate acyltransferase</fullName>
    </submittedName>
</protein>
<dbReference type="GO" id="GO:0008654">
    <property type="term" value="P:phospholipid biosynthetic process"/>
    <property type="evidence" value="ECO:0007669"/>
    <property type="project" value="UniProtKB-KW"/>
</dbReference>
<feature type="transmembrane region" description="Helical" evidence="10">
    <location>
        <begin position="53"/>
        <end position="75"/>
    </location>
</feature>
<feature type="transmembrane region" description="Helical" evidence="10">
    <location>
        <begin position="123"/>
        <end position="142"/>
    </location>
</feature>
<evidence type="ECO:0000256" key="1">
    <source>
        <dbReference type="ARBA" id="ARBA00022475"/>
    </source>
</evidence>
<evidence type="ECO:0000256" key="4">
    <source>
        <dbReference type="ARBA" id="ARBA00022692"/>
    </source>
</evidence>
<feature type="transmembrane region" description="Helical" evidence="10">
    <location>
        <begin position="148"/>
        <end position="181"/>
    </location>
</feature>
<accession>A0A926IC95</accession>
<dbReference type="Pfam" id="PF02660">
    <property type="entry name" value="G3P_acyltransf"/>
    <property type="match status" value="1"/>
</dbReference>
<comment type="caution">
    <text evidence="11">The sequence shown here is derived from an EMBL/GenBank/DDBJ whole genome shotgun (WGS) entry which is preliminary data.</text>
</comment>
<feature type="transmembrane region" description="Helical" evidence="10">
    <location>
        <begin position="81"/>
        <end position="102"/>
    </location>
</feature>
<evidence type="ECO:0000256" key="7">
    <source>
        <dbReference type="ARBA" id="ARBA00023136"/>
    </source>
</evidence>
<dbReference type="SMART" id="SM01207">
    <property type="entry name" value="G3P_acyltransf"/>
    <property type="match status" value="1"/>
</dbReference>
<dbReference type="RefSeq" id="WP_177671453.1">
    <property type="nucleotide sequence ID" value="NZ_JACRSY010000003.1"/>
</dbReference>
<proteinExistence type="predicted"/>
<evidence type="ECO:0000256" key="3">
    <source>
        <dbReference type="ARBA" id="ARBA00022679"/>
    </source>
</evidence>
<evidence type="ECO:0000256" key="2">
    <source>
        <dbReference type="ARBA" id="ARBA00022516"/>
    </source>
</evidence>
<keyword evidence="11" id="KW-0012">Acyltransferase</keyword>
<dbReference type="AlphaFoldDB" id="A0A926IC95"/>
<keyword evidence="7 10" id="KW-0472">Membrane</keyword>
<keyword evidence="12" id="KW-1185">Reference proteome</keyword>
<keyword evidence="1" id="KW-1003">Cell membrane</keyword>
<evidence type="ECO:0000313" key="11">
    <source>
        <dbReference type="EMBL" id="MBC8578482.1"/>
    </source>
</evidence>
<dbReference type="GO" id="GO:0043772">
    <property type="term" value="F:acyl-phosphate glycerol-3-phosphate acyltransferase activity"/>
    <property type="evidence" value="ECO:0007669"/>
    <property type="project" value="InterPro"/>
</dbReference>
<dbReference type="Proteomes" id="UP000655830">
    <property type="component" value="Unassembled WGS sequence"/>
</dbReference>
<evidence type="ECO:0000256" key="9">
    <source>
        <dbReference type="ARBA" id="ARBA00023264"/>
    </source>
</evidence>
<sequence>MFIKLIVVLLAFLSGSIMYAYLLPILLLKKDIRTLHTDANPGGANAFRLQKSLGILCTLLDILKGFFPVVLGLSLIGLDSIWTLLLILAPILGHAFSPMLAGKGGKCIAVTFGSLMALIPKNYIVLLLALIFIIFSCVIIINPCSTRVILTMITFIITSWFFTPELYVQLSALLIGILIIYKHLKAPDPGPFHIQLLLHHVSPEEFISSHHVEE</sequence>
<name>A0A926IC95_9FIRM</name>
<reference evidence="11" key="1">
    <citation type="submission" date="2020-08" db="EMBL/GenBank/DDBJ databases">
        <title>Genome public.</title>
        <authorList>
            <person name="Liu C."/>
            <person name="Sun Q."/>
        </authorList>
    </citation>
    <scope>NUCLEOTIDE SEQUENCE</scope>
    <source>
        <strain evidence="11">NSJ-12</strain>
    </source>
</reference>